<feature type="compositionally biased region" description="Polar residues" evidence="1">
    <location>
        <begin position="68"/>
        <end position="77"/>
    </location>
</feature>
<accession>D5ZU91</accession>
<dbReference type="AlphaFoldDB" id="D5ZU91"/>
<feature type="region of interest" description="Disordered" evidence="1">
    <location>
        <begin position="68"/>
        <end position="91"/>
    </location>
</feature>
<organism evidence="2 3">
    <name type="scientific">Streptomyces viridosporus (strain ATCC 14672 / DSM 40746 / JCM 4963 / KCTC 9882 / NRRL B-12104 / FH 1290)</name>
    <name type="common">Streptomyces ghanaensis</name>
    <dbReference type="NCBI Taxonomy" id="566461"/>
    <lineage>
        <taxon>Bacteria</taxon>
        <taxon>Bacillati</taxon>
        <taxon>Actinomycetota</taxon>
        <taxon>Actinomycetes</taxon>
        <taxon>Kitasatosporales</taxon>
        <taxon>Streptomycetaceae</taxon>
        <taxon>Streptomyces</taxon>
    </lineage>
</organism>
<reference evidence="3" key="1">
    <citation type="submission" date="2008-12" db="EMBL/GenBank/DDBJ databases">
        <title>Annotation of Streptomyces ghanaensis ATCC 14672.</title>
        <authorList>
            <consortium name="The Broad Institute Genome Sequencing Platform"/>
            <consortium name="Broad Institute Microbial Sequencing Center"/>
            <person name="Fischbach M."/>
            <person name="Ward D."/>
            <person name="Young S."/>
            <person name="Kodira C.D."/>
            <person name="Zeng Q."/>
            <person name="Koehrsen M."/>
            <person name="Godfrey P."/>
            <person name="Alvarado L."/>
            <person name="Berlin A.M."/>
            <person name="Borenstein D."/>
            <person name="Chen Z."/>
            <person name="Engels R."/>
            <person name="Freedman E."/>
            <person name="Gellesch M."/>
            <person name="Goldberg J."/>
            <person name="Griggs A."/>
            <person name="Gujja S."/>
            <person name="Heiman D.I."/>
            <person name="Hepburn T.A."/>
            <person name="Howarth C."/>
            <person name="Jen D."/>
            <person name="Larson L."/>
            <person name="Lewis B."/>
            <person name="Mehta T."/>
            <person name="Park D."/>
            <person name="Pearson M."/>
            <person name="Roberts A."/>
            <person name="Saif S."/>
            <person name="Shea T.D."/>
            <person name="Shenoy N."/>
            <person name="Sisk P."/>
            <person name="Stolte C."/>
            <person name="Sykes S.N."/>
            <person name="Walk T."/>
            <person name="White J."/>
            <person name="Yandava C."/>
            <person name="Straight P."/>
            <person name="Clardy J."/>
            <person name="Hung D."/>
            <person name="Kolter R."/>
            <person name="Mekalanos J."/>
            <person name="Walker S."/>
            <person name="Walsh C.T."/>
            <person name="Wieland B.L.C."/>
            <person name="Ilzarbe M."/>
            <person name="Galagan J."/>
            <person name="Nusbaum C."/>
            <person name="Birren B."/>
        </authorList>
    </citation>
    <scope>NUCLEOTIDE SEQUENCE [LARGE SCALE GENOMIC DNA]</scope>
    <source>
        <strain evidence="3">ATCC 14672 / DSM 40746 / JCM 4963 / KCTC 9882 / NRRL B-12104 / FH 1290</strain>
    </source>
</reference>
<evidence type="ECO:0000313" key="2">
    <source>
        <dbReference type="EMBL" id="EFE64925.2"/>
    </source>
</evidence>
<dbReference type="Proteomes" id="UP000003824">
    <property type="component" value="Unassembled WGS sequence"/>
</dbReference>
<protein>
    <submittedName>
        <fullName evidence="2">Predicted protein</fullName>
    </submittedName>
</protein>
<dbReference type="EMBL" id="DS999641">
    <property type="protein sequence ID" value="EFE64925.2"/>
    <property type="molecule type" value="Genomic_DNA"/>
</dbReference>
<feature type="compositionally biased region" description="Basic and acidic residues" evidence="1">
    <location>
        <begin position="1"/>
        <end position="12"/>
    </location>
</feature>
<feature type="region of interest" description="Disordered" evidence="1">
    <location>
        <begin position="1"/>
        <end position="31"/>
    </location>
</feature>
<evidence type="ECO:0000256" key="1">
    <source>
        <dbReference type="SAM" id="MobiDB-lite"/>
    </source>
</evidence>
<gene>
    <name evidence="2" type="ORF">SSFG_00179</name>
</gene>
<proteinExistence type="predicted"/>
<dbReference type="eggNOG" id="ENOG5032D0D">
    <property type="taxonomic scope" value="Bacteria"/>
</dbReference>
<sequence>MSERLPKADGPRTRMLRQSGEPPAEGKRPTVFQQTPVYDRLVAERGDVPVQVRGEADRIHRELAQVLRQTSTSQPSAPLNVFSPKSHPGTL</sequence>
<evidence type="ECO:0000313" key="3">
    <source>
        <dbReference type="Proteomes" id="UP000003824"/>
    </source>
</evidence>
<name>D5ZU91_STRV1</name>